<dbReference type="Pfam" id="PF00512">
    <property type="entry name" value="HisKA"/>
    <property type="match status" value="1"/>
</dbReference>
<dbReference type="InterPro" id="IPR036890">
    <property type="entry name" value="HATPase_C_sf"/>
</dbReference>
<dbReference type="InterPro" id="IPR003661">
    <property type="entry name" value="HisK_dim/P_dom"/>
</dbReference>
<comment type="catalytic activity">
    <reaction evidence="1">
        <text>ATP + protein L-histidine = ADP + protein N-phospho-L-histidine.</text>
        <dbReference type="EC" id="2.7.13.3"/>
    </reaction>
</comment>
<keyword evidence="7" id="KW-0472">Membrane</keyword>
<evidence type="ECO:0000256" key="2">
    <source>
        <dbReference type="ARBA" id="ARBA00012438"/>
    </source>
</evidence>
<dbReference type="PANTHER" id="PTHR43711:SF28">
    <property type="entry name" value="SENSOR HISTIDINE KINASE YXDK"/>
    <property type="match status" value="1"/>
</dbReference>
<protein>
    <recommendedName>
        <fullName evidence="2">histidine kinase</fullName>
        <ecNumber evidence="2">2.7.13.3</ecNumber>
    </recommendedName>
</protein>
<sequence length="363" mass="39531">MYSKRFVGSVTGFAGNYQFNPFFRTEVNIIGLQLTKLASLLIVIGVAATLLYRNVSIDVVTGAGSAFALHPSNEAIVMIAATAIITLAVVFSYVVTRMALAPVRGALDSQKQFIGNVAHELRTPISIIKINTEVALMSGDMNISLRETLLSTVEELDRTSEILNNLLSLSASIQSKRMEFIDVDLGEAVRHVMRQLQGISGPKHLEMEVRMSEQRMVLANPVALEQIVMNIVKNAIVHTPRGGHIFVTAKPVYPNQMEFTVQDSGAGIPAKDLFRIFEPYYRGDPSRKRSEGGSGLGLTIVSELVKLHGGKIVVRSVEGESTTVSVLLPAGKQAPHSNGVVKSQHENTSEIVVDFSHNRLKKA</sequence>
<dbReference type="SUPFAM" id="SSF55874">
    <property type="entry name" value="ATPase domain of HSP90 chaperone/DNA topoisomerase II/histidine kinase"/>
    <property type="match status" value="1"/>
</dbReference>
<keyword evidence="7" id="KW-1133">Transmembrane helix</keyword>
<reference evidence="9 10" key="1">
    <citation type="journal article" date="2016" name="Nat. Commun.">
        <title>Thousands of microbial genomes shed light on interconnected biogeochemical processes in an aquifer system.</title>
        <authorList>
            <person name="Anantharaman K."/>
            <person name="Brown C.T."/>
            <person name="Hug L.A."/>
            <person name="Sharon I."/>
            <person name="Castelle C.J."/>
            <person name="Probst A.J."/>
            <person name="Thomas B.C."/>
            <person name="Singh A."/>
            <person name="Wilkins M.J."/>
            <person name="Karaoz U."/>
            <person name="Brodie E.L."/>
            <person name="Williams K.H."/>
            <person name="Hubbard S.S."/>
            <person name="Banfield J.F."/>
        </authorList>
    </citation>
    <scope>NUCLEOTIDE SEQUENCE [LARGE SCALE GENOMIC DNA]</scope>
</reference>
<evidence type="ECO:0000256" key="4">
    <source>
        <dbReference type="ARBA" id="ARBA00022679"/>
    </source>
</evidence>
<evidence type="ECO:0000313" key="10">
    <source>
        <dbReference type="Proteomes" id="UP000176445"/>
    </source>
</evidence>
<name>A0A1F6CS85_9BACT</name>
<dbReference type="CDD" id="cd00075">
    <property type="entry name" value="HATPase"/>
    <property type="match status" value="1"/>
</dbReference>
<dbReference type="CDD" id="cd00082">
    <property type="entry name" value="HisKA"/>
    <property type="match status" value="1"/>
</dbReference>
<dbReference type="Gene3D" id="1.10.287.130">
    <property type="match status" value="1"/>
</dbReference>
<feature type="transmembrane region" description="Helical" evidence="7">
    <location>
        <begin position="37"/>
        <end position="55"/>
    </location>
</feature>
<dbReference type="InterPro" id="IPR036097">
    <property type="entry name" value="HisK_dim/P_sf"/>
</dbReference>
<keyword evidence="3" id="KW-0597">Phosphoprotein</keyword>
<dbReference type="AlphaFoldDB" id="A0A1F6CS85"/>
<dbReference type="GO" id="GO:0000155">
    <property type="term" value="F:phosphorelay sensor kinase activity"/>
    <property type="evidence" value="ECO:0007669"/>
    <property type="project" value="InterPro"/>
</dbReference>
<evidence type="ECO:0000256" key="7">
    <source>
        <dbReference type="SAM" id="Phobius"/>
    </source>
</evidence>
<dbReference type="EMBL" id="MFKW01000008">
    <property type="protein sequence ID" value="OGG51950.1"/>
    <property type="molecule type" value="Genomic_DNA"/>
</dbReference>
<evidence type="ECO:0000256" key="5">
    <source>
        <dbReference type="ARBA" id="ARBA00022777"/>
    </source>
</evidence>
<dbReference type="SUPFAM" id="SSF47384">
    <property type="entry name" value="Homodimeric domain of signal transducing histidine kinase"/>
    <property type="match status" value="1"/>
</dbReference>
<comment type="caution">
    <text evidence="9">The sequence shown here is derived from an EMBL/GenBank/DDBJ whole genome shotgun (WGS) entry which is preliminary data.</text>
</comment>
<gene>
    <name evidence="9" type="ORF">A2704_00255</name>
</gene>
<keyword evidence="4" id="KW-0808">Transferase</keyword>
<organism evidence="9 10">
    <name type="scientific">Candidatus Kaiserbacteria bacterium RIFCSPHIGHO2_01_FULL_54_36b</name>
    <dbReference type="NCBI Taxonomy" id="1798483"/>
    <lineage>
        <taxon>Bacteria</taxon>
        <taxon>Candidatus Kaiseribacteriota</taxon>
    </lineage>
</organism>
<dbReference type="InterPro" id="IPR003594">
    <property type="entry name" value="HATPase_dom"/>
</dbReference>
<dbReference type="Proteomes" id="UP000176445">
    <property type="component" value="Unassembled WGS sequence"/>
</dbReference>
<evidence type="ECO:0000313" key="9">
    <source>
        <dbReference type="EMBL" id="OGG51950.1"/>
    </source>
</evidence>
<evidence type="ECO:0000256" key="1">
    <source>
        <dbReference type="ARBA" id="ARBA00000085"/>
    </source>
</evidence>
<evidence type="ECO:0000259" key="8">
    <source>
        <dbReference type="PROSITE" id="PS50109"/>
    </source>
</evidence>
<dbReference type="EC" id="2.7.13.3" evidence="2"/>
<keyword evidence="7" id="KW-0812">Transmembrane</keyword>
<dbReference type="InterPro" id="IPR050736">
    <property type="entry name" value="Sensor_HK_Regulatory"/>
</dbReference>
<feature type="transmembrane region" description="Helical" evidence="7">
    <location>
        <begin position="75"/>
        <end position="95"/>
    </location>
</feature>
<dbReference type="Pfam" id="PF02518">
    <property type="entry name" value="HATPase_c"/>
    <property type="match status" value="1"/>
</dbReference>
<dbReference type="SMART" id="SM00387">
    <property type="entry name" value="HATPase_c"/>
    <property type="match status" value="1"/>
</dbReference>
<dbReference type="PRINTS" id="PR00344">
    <property type="entry name" value="BCTRLSENSOR"/>
</dbReference>
<evidence type="ECO:0000256" key="6">
    <source>
        <dbReference type="ARBA" id="ARBA00023012"/>
    </source>
</evidence>
<dbReference type="Gene3D" id="3.30.565.10">
    <property type="entry name" value="Histidine kinase-like ATPase, C-terminal domain"/>
    <property type="match status" value="1"/>
</dbReference>
<evidence type="ECO:0000256" key="3">
    <source>
        <dbReference type="ARBA" id="ARBA00022553"/>
    </source>
</evidence>
<dbReference type="SMART" id="SM00388">
    <property type="entry name" value="HisKA"/>
    <property type="match status" value="1"/>
</dbReference>
<dbReference type="PANTHER" id="PTHR43711">
    <property type="entry name" value="TWO-COMPONENT HISTIDINE KINASE"/>
    <property type="match status" value="1"/>
</dbReference>
<dbReference type="PROSITE" id="PS50109">
    <property type="entry name" value="HIS_KIN"/>
    <property type="match status" value="1"/>
</dbReference>
<keyword evidence="6" id="KW-0902">Two-component regulatory system</keyword>
<accession>A0A1F6CS85</accession>
<keyword evidence="5" id="KW-0418">Kinase</keyword>
<dbReference type="InterPro" id="IPR005467">
    <property type="entry name" value="His_kinase_dom"/>
</dbReference>
<feature type="domain" description="Histidine kinase" evidence="8">
    <location>
        <begin position="116"/>
        <end position="332"/>
    </location>
</feature>
<proteinExistence type="predicted"/>
<dbReference type="InterPro" id="IPR004358">
    <property type="entry name" value="Sig_transdc_His_kin-like_C"/>
</dbReference>
<dbReference type="FunFam" id="3.30.565.10:FF:000006">
    <property type="entry name" value="Sensor histidine kinase WalK"/>
    <property type="match status" value="1"/>
</dbReference>